<gene>
    <name evidence="1" type="ORF">BDR25DRAFT_338146</name>
</gene>
<comment type="caution">
    <text evidence="1">The sequence shown here is derived from an EMBL/GenBank/DDBJ whole genome shotgun (WGS) entry which is preliminary data.</text>
</comment>
<organism evidence="1 2">
    <name type="scientific">Lindgomyces ingoldianus</name>
    <dbReference type="NCBI Taxonomy" id="673940"/>
    <lineage>
        <taxon>Eukaryota</taxon>
        <taxon>Fungi</taxon>
        <taxon>Dikarya</taxon>
        <taxon>Ascomycota</taxon>
        <taxon>Pezizomycotina</taxon>
        <taxon>Dothideomycetes</taxon>
        <taxon>Pleosporomycetidae</taxon>
        <taxon>Pleosporales</taxon>
        <taxon>Lindgomycetaceae</taxon>
        <taxon>Lindgomyces</taxon>
    </lineage>
</organism>
<dbReference type="Proteomes" id="UP000799755">
    <property type="component" value="Unassembled WGS sequence"/>
</dbReference>
<keyword evidence="2" id="KW-1185">Reference proteome</keyword>
<proteinExistence type="predicted"/>
<accession>A0ACB6Q7E7</accession>
<evidence type="ECO:0000313" key="2">
    <source>
        <dbReference type="Proteomes" id="UP000799755"/>
    </source>
</evidence>
<name>A0ACB6Q7E7_9PLEO</name>
<reference evidence="1" key="1">
    <citation type="journal article" date="2020" name="Stud. Mycol.">
        <title>101 Dothideomycetes genomes: a test case for predicting lifestyles and emergence of pathogens.</title>
        <authorList>
            <person name="Haridas S."/>
            <person name="Albert R."/>
            <person name="Binder M."/>
            <person name="Bloem J."/>
            <person name="Labutti K."/>
            <person name="Salamov A."/>
            <person name="Andreopoulos B."/>
            <person name="Baker S."/>
            <person name="Barry K."/>
            <person name="Bills G."/>
            <person name="Bluhm B."/>
            <person name="Cannon C."/>
            <person name="Castanera R."/>
            <person name="Culley D."/>
            <person name="Daum C."/>
            <person name="Ezra D."/>
            <person name="Gonzalez J."/>
            <person name="Henrissat B."/>
            <person name="Kuo A."/>
            <person name="Liang C."/>
            <person name="Lipzen A."/>
            <person name="Lutzoni F."/>
            <person name="Magnuson J."/>
            <person name="Mondo S."/>
            <person name="Nolan M."/>
            <person name="Ohm R."/>
            <person name="Pangilinan J."/>
            <person name="Park H.-J."/>
            <person name="Ramirez L."/>
            <person name="Alfaro M."/>
            <person name="Sun H."/>
            <person name="Tritt A."/>
            <person name="Yoshinaga Y."/>
            <person name="Zwiers L.-H."/>
            <person name="Turgeon B."/>
            <person name="Goodwin S."/>
            <person name="Spatafora J."/>
            <person name="Crous P."/>
            <person name="Grigoriev I."/>
        </authorList>
    </citation>
    <scope>NUCLEOTIDE SEQUENCE</scope>
    <source>
        <strain evidence="1">ATCC 200398</strain>
    </source>
</reference>
<sequence length="324" mass="34891">MDFLKAQFTKILPVTPANLSESTVLITGANAGIGFEAAREILKSKPKRLILAVRNLDRGNAAASDLSKIKDASTEIDVRQLDQSSFASVKAFADGLSGQKVDVAILNAGVWNFKWTPTTNGYESDLQVNVLSPALLSLLLLPNLRQATSPSAPDASKPHLSFVSSGLHAMAQFPEHKLPAGQVLEALNDQSKYNGQDRYAATKLIGLVWAKELAKRISSDQVIVNAVNPGFCKTNLMGDASGMMKYMTKCFSICLGRSAQDGARCVVDAAIAKGPESHGRYLSEKMIKDEAPIANDAEIQTKIWDEITAILKKEKVFPGSAESL</sequence>
<protein>
    <submittedName>
        <fullName evidence="1">NAD(P)-binding protein</fullName>
    </submittedName>
</protein>
<dbReference type="EMBL" id="MU003563">
    <property type="protein sequence ID" value="KAF2462744.1"/>
    <property type="molecule type" value="Genomic_DNA"/>
</dbReference>
<evidence type="ECO:0000313" key="1">
    <source>
        <dbReference type="EMBL" id="KAF2462744.1"/>
    </source>
</evidence>